<reference evidence="2" key="2">
    <citation type="submission" date="2020-01" db="EMBL/GenBank/DDBJ databases">
        <authorList>
            <person name="Campanaro S."/>
        </authorList>
    </citation>
    <scope>NUCLEOTIDE SEQUENCE</scope>
    <source>
        <strain evidence="2">AS06rmzACSIP_7</strain>
    </source>
</reference>
<accession>A0A971S1K9</accession>
<sequence length="646" mass="71516">KILNIDATEALKLPGVKGVVTGKDDTLGIKQGIWRRYKELCDEQVLPVDKVRYIGEPVAAVAAVTEEIAEQALDLIDVEYEVLDAVYEPFDAIKKGAPEIHEGIERNLNVTRHIEWGDVDEAFDDADYIREDWFKCGGQHHVCMETRACVSSYTPEKKLTVYASTQAPYYTQGLLAGVLGMREGDVRVISHYTGGGFGGKFELDGAMFCSAVLSMKLCRPVKIIFTREEDMIASKRRTPMFYYVRTGVKKDGTFCARESRVFTNGGAYTGMGATALYLTGFFHSFPYKWRGYRYDGYRVYTNTLPSTSMRGFGAPQAMFCSEQQIDWIAADLGLDPIEMRKKNGHTPGYEVPGQAFIASCGFDQCCDKIQTWIKSRGEMPPNRAIGVSGAGFMSGGIFNWFDTPYSFSSAVVTVNEDGTVECHVGCQDIGQGSNTTMAIICAETLGVKVEDVKVHSGDTDHCPPDLGAWGSRQTLMAGNAVKMAATEVKRQLLEFATAKMGPNIVYDLDIKDRWVHLVSRPEKGLDYTQVVKEALRGKEGQRIMGRGFYTPHRKGMISPAYSYMMQAVDAEIDPETGKINILNCVTAHDCGQPINPIGLIGQLEGAASMALGYGYLEYMPFEDGKLMNPNLVDYKLIRAPEMPECR</sequence>
<dbReference type="InterPro" id="IPR016208">
    <property type="entry name" value="Ald_Oxase/xanthine_DH-like"/>
</dbReference>
<dbReference type="InterPro" id="IPR037165">
    <property type="entry name" value="AldOxase/xan_DH_Mopterin-bd_sf"/>
</dbReference>
<dbReference type="SUPFAM" id="SSF54665">
    <property type="entry name" value="CO dehydrogenase molybdoprotein N-domain-like"/>
    <property type="match status" value="1"/>
</dbReference>
<dbReference type="InterPro" id="IPR000674">
    <property type="entry name" value="Ald_Oxase/Xan_DH_a/b"/>
</dbReference>
<name>A0A971S1K9_9BACT</name>
<dbReference type="EMBL" id="JAAYEE010000151">
    <property type="protein sequence ID" value="NLW35629.1"/>
    <property type="molecule type" value="Genomic_DNA"/>
</dbReference>
<protein>
    <submittedName>
        <fullName evidence="2">Xanthine dehydrogenase family protein</fullName>
    </submittedName>
</protein>
<dbReference type="InterPro" id="IPR046867">
    <property type="entry name" value="AldOxase/xan_DH_MoCoBD2"/>
</dbReference>
<proteinExistence type="predicted"/>
<dbReference type="Pfam" id="PF01315">
    <property type="entry name" value="Ald_Xan_dh_C"/>
    <property type="match status" value="1"/>
</dbReference>
<evidence type="ECO:0000259" key="1">
    <source>
        <dbReference type="SMART" id="SM01008"/>
    </source>
</evidence>
<dbReference type="InterPro" id="IPR036856">
    <property type="entry name" value="Ald_Oxase/Xan_DH_a/b_sf"/>
</dbReference>
<dbReference type="Gene3D" id="3.90.1170.50">
    <property type="entry name" value="Aldehyde oxidase/xanthine dehydrogenase, a/b hammerhead"/>
    <property type="match status" value="1"/>
</dbReference>
<dbReference type="Pfam" id="PF02738">
    <property type="entry name" value="MoCoBD_1"/>
    <property type="match status" value="1"/>
</dbReference>
<dbReference type="InterPro" id="IPR008274">
    <property type="entry name" value="AldOxase/xan_DH_MoCoBD1"/>
</dbReference>
<dbReference type="AlphaFoldDB" id="A0A971S1K9"/>
<dbReference type="SUPFAM" id="SSF56003">
    <property type="entry name" value="Molybdenum cofactor-binding domain"/>
    <property type="match status" value="1"/>
</dbReference>
<feature type="domain" description="Aldehyde oxidase/xanthine dehydrogenase a/b hammerhead" evidence="1">
    <location>
        <begin position="1"/>
        <end position="84"/>
    </location>
</feature>
<feature type="non-terminal residue" evidence="2">
    <location>
        <position position="1"/>
    </location>
</feature>
<dbReference type="PANTHER" id="PTHR11908">
    <property type="entry name" value="XANTHINE DEHYDROGENASE"/>
    <property type="match status" value="1"/>
</dbReference>
<evidence type="ECO:0000313" key="2">
    <source>
        <dbReference type="EMBL" id="NLW35629.1"/>
    </source>
</evidence>
<reference evidence="2" key="1">
    <citation type="journal article" date="2020" name="Biotechnol. Biofuels">
        <title>New insights from the biogas microbiome by comprehensive genome-resolved metagenomics of nearly 1600 species originating from multiple anaerobic digesters.</title>
        <authorList>
            <person name="Campanaro S."/>
            <person name="Treu L."/>
            <person name="Rodriguez-R L.M."/>
            <person name="Kovalovszki A."/>
            <person name="Ziels R.M."/>
            <person name="Maus I."/>
            <person name="Zhu X."/>
            <person name="Kougias P.G."/>
            <person name="Basile A."/>
            <person name="Luo G."/>
            <person name="Schluter A."/>
            <person name="Konstantinidis K.T."/>
            <person name="Angelidaki I."/>
        </authorList>
    </citation>
    <scope>NUCLEOTIDE SEQUENCE</scope>
    <source>
        <strain evidence="2">AS06rmzACSIP_7</strain>
    </source>
</reference>
<dbReference type="GO" id="GO:0005506">
    <property type="term" value="F:iron ion binding"/>
    <property type="evidence" value="ECO:0007669"/>
    <property type="project" value="InterPro"/>
</dbReference>
<dbReference type="GO" id="GO:0016491">
    <property type="term" value="F:oxidoreductase activity"/>
    <property type="evidence" value="ECO:0007669"/>
    <property type="project" value="InterPro"/>
</dbReference>
<dbReference type="Proteomes" id="UP000777265">
    <property type="component" value="Unassembled WGS sequence"/>
</dbReference>
<dbReference type="SMART" id="SM01008">
    <property type="entry name" value="Ald_Xan_dh_C"/>
    <property type="match status" value="1"/>
</dbReference>
<dbReference type="Gene3D" id="3.30.365.10">
    <property type="entry name" value="Aldehyde oxidase/xanthine dehydrogenase, molybdopterin binding domain"/>
    <property type="match status" value="4"/>
</dbReference>
<dbReference type="Pfam" id="PF20256">
    <property type="entry name" value="MoCoBD_2"/>
    <property type="match status" value="1"/>
</dbReference>
<gene>
    <name evidence="2" type="ORF">GXY80_09150</name>
</gene>
<comment type="caution">
    <text evidence="2">The sequence shown here is derived from an EMBL/GenBank/DDBJ whole genome shotgun (WGS) entry which is preliminary data.</text>
</comment>
<dbReference type="PANTHER" id="PTHR11908:SF157">
    <property type="entry name" value="XANTHINE DEHYDROGENASE SUBUNIT D-RELATED"/>
    <property type="match status" value="1"/>
</dbReference>
<evidence type="ECO:0000313" key="3">
    <source>
        <dbReference type="Proteomes" id="UP000777265"/>
    </source>
</evidence>
<organism evidence="2 3">
    <name type="scientific">Syntrophorhabdus aromaticivorans</name>
    <dbReference type="NCBI Taxonomy" id="328301"/>
    <lineage>
        <taxon>Bacteria</taxon>
        <taxon>Pseudomonadati</taxon>
        <taxon>Thermodesulfobacteriota</taxon>
        <taxon>Syntrophorhabdia</taxon>
        <taxon>Syntrophorhabdales</taxon>
        <taxon>Syntrophorhabdaceae</taxon>
        <taxon>Syntrophorhabdus</taxon>
    </lineage>
</organism>